<dbReference type="EMBL" id="BAAARY010000008">
    <property type="protein sequence ID" value="GAA2522770.1"/>
    <property type="molecule type" value="Genomic_DNA"/>
</dbReference>
<protein>
    <submittedName>
        <fullName evidence="1">Uncharacterized protein</fullName>
    </submittedName>
</protein>
<evidence type="ECO:0000313" key="1">
    <source>
        <dbReference type="EMBL" id="GAA2522770.1"/>
    </source>
</evidence>
<sequence>MTTSAERPGSAVSVDQMRAAVTRVLDAIEDDYGAVIDVAALGGGLYRDLPLDAAYEPAPPTGRQLTCGDVLDDAASVSDLTVTGREITLWHDAHHLAGLLRFIANLDVPSEAPSATRQAP</sequence>
<gene>
    <name evidence="1" type="ORF">GCM10010201_21140</name>
</gene>
<reference evidence="2" key="1">
    <citation type="journal article" date="2019" name="Int. J. Syst. Evol. Microbiol.">
        <title>The Global Catalogue of Microorganisms (GCM) 10K type strain sequencing project: providing services to taxonomists for standard genome sequencing and annotation.</title>
        <authorList>
            <consortium name="The Broad Institute Genomics Platform"/>
            <consortium name="The Broad Institute Genome Sequencing Center for Infectious Disease"/>
            <person name="Wu L."/>
            <person name="Ma J."/>
        </authorList>
    </citation>
    <scope>NUCLEOTIDE SEQUENCE [LARGE SCALE GENOMIC DNA]</scope>
    <source>
        <strain evidence="2">JCM 3367</strain>
    </source>
</reference>
<evidence type="ECO:0000313" key="2">
    <source>
        <dbReference type="Proteomes" id="UP001499978"/>
    </source>
</evidence>
<organism evidence="1 2">
    <name type="scientific">Pilimelia columellifera subsp. columellifera</name>
    <dbReference type="NCBI Taxonomy" id="706583"/>
    <lineage>
        <taxon>Bacteria</taxon>
        <taxon>Bacillati</taxon>
        <taxon>Actinomycetota</taxon>
        <taxon>Actinomycetes</taxon>
        <taxon>Micromonosporales</taxon>
        <taxon>Micromonosporaceae</taxon>
        <taxon>Pilimelia</taxon>
    </lineage>
</organism>
<name>A0ABP6ATS4_9ACTN</name>
<accession>A0ABP6ATS4</accession>
<keyword evidence="2" id="KW-1185">Reference proteome</keyword>
<dbReference type="Proteomes" id="UP001499978">
    <property type="component" value="Unassembled WGS sequence"/>
</dbReference>
<comment type="caution">
    <text evidence="1">The sequence shown here is derived from an EMBL/GenBank/DDBJ whole genome shotgun (WGS) entry which is preliminary data.</text>
</comment>
<proteinExistence type="predicted"/>